<reference key="2">
    <citation type="submission" date="2011-04" db="EMBL/GenBank/DDBJ databases">
        <title>Complete sequence of chromosome of Haliscomenobacter hydrossis DSM 1100.</title>
        <authorList>
            <consortium name="US DOE Joint Genome Institute (JGI-PGF)"/>
            <person name="Lucas S."/>
            <person name="Han J."/>
            <person name="Lapidus A."/>
            <person name="Bruce D."/>
            <person name="Goodwin L."/>
            <person name="Pitluck S."/>
            <person name="Peters L."/>
            <person name="Kyrpides N."/>
            <person name="Mavromatis K."/>
            <person name="Ivanova N."/>
            <person name="Ovchinnikova G."/>
            <person name="Pagani I."/>
            <person name="Daligault H."/>
            <person name="Detter J.C."/>
            <person name="Han C."/>
            <person name="Land M."/>
            <person name="Hauser L."/>
            <person name="Markowitz V."/>
            <person name="Cheng J.-F."/>
            <person name="Hugenholtz P."/>
            <person name="Woyke T."/>
            <person name="Wu D."/>
            <person name="Verbarg S."/>
            <person name="Frueling A."/>
            <person name="Brambilla E."/>
            <person name="Klenk H.-P."/>
            <person name="Eisen J.A."/>
        </authorList>
    </citation>
    <scope>NUCLEOTIDE SEQUENCE</scope>
    <source>
        <strain>DSM 1100</strain>
    </source>
</reference>
<sequence>MSLYLQKPFPNTCAEFFAGIGLMRLGLEQAGWEITYANDIDPIKDKIYQNHFQDPQNHFQLGDIHQLDVKEIPYVTLATASFPCTDLSLAGRREGLVGKNSSAYWGFIKVLKEMGNRRPRLILLENVEGFLTSNKGEDFKEALLALNSLGYSVDAFVIDAAKFVPQSRVRLFVVGKLTPVTHNLVKSPQLSFYQSELRTHRLADFILNHPEINWDIRQLRNLPKRKFNLADIVDPTPDNSAEWWNEERVMYLLNQTFDRHRVIIDLATKRDEYSYFTAFRRVRDGRSMAEIRSDGIAGCLRTPKGGSARQILLKVGKGQVRVRLISPRECAKLMGADDYKISSTLNEALFGFGDAVCVPVVKWIAENYLNPLLNELNNNNSHDSHYSSHEYSTLH</sequence>
<accession>F4L3M5</accession>
<keyword evidence="3 7" id="KW-0808">Transferase</keyword>
<comment type="similarity">
    <text evidence="7 8">Belongs to the class I-like SAM-binding methyltransferase superfamily. C5-methyltransferase family.</text>
</comment>
<dbReference type="Pfam" id="PF00145">
    <property type="entry name" value="DNA_methylase"/>
    <property type="match status" value="1"/>
</dbReference>
<dbReference type="NCBIfam" id="TIGR00675">
    <property type="entry name" value="dcm"/>
    <property type="match status" value="1"/>
</dbReference>
<keyword evidence="10" id="KW-1185">Reference proteome</keyword>
<evidence type="ECO:0000313" key="10">
    <source>
        <dbReference type="Proteomes" id="UP000008461"/>
    </source>
</evidence>
<dbReference type="EMBL" id="CP002691">
    <property type="protein sequence ID" value="AEE53975.1"/>
    <property type="molecule type" value="Genomic_DNA"/>
</dbReference>
<comment type="catalytic activity">
    <reaction evidence="6">
        <text>a 2'-deoxycytidine in DNA + S-adenosyl-L-methionine = a 5-methyl-2'-deoxycytidine in DNA + S-adenosyl-L-homocysteine + H(+)</text>
        <dbReference type="Rhea" id="RHEA:13681"/>
        <dbReference type="Rhea" id="RHEA-COMP:11369"/>
        <dbReference type="Rhea" id="RHEA-COMP:11370"/>
        <dbReference type="ChEBI" id="CHEBI:15378"/>
        <dbReference type="ChEBI" id="CHEBI:57856"/>
        <dbReference type="ChEBI" id="CHEBI:59789"/>
        <dbReference type="ChEBI" id="CHEBI:85452"/>
        <dbReference type="ChEBI" id="CHEBI:85454"/>
        <dbReference type="EC" id="2.1.1.37"/>
    </reaction>
</comment>
<dbReference type="eggNOG" id="COG0270">
    <property type="taxonomic scope" value="Bacteria"/>
</dbReference>
<evidence type="ECO:0000256" key="7">
    <source>
        <dbReference type="PROSITE-ProRule" id="PRU01016"/>
    </source>
</evidence>
<dbReference type="Proteomes" id="UP000008461">
    <property type="component" value="Chromosome"/>
</dbReference>
<keyword evidence="4 7" id="KW-0949">S-adenosyl-L-methionine</keyword>
<dbReference type="HOGENOM" id="CLU_006958_3_0_10"/>
<dbReference type="RefSeq" id="WP_013768497.1">
    <property type="nucleotide sequence ID" value="NC_015510.1"/>
</dbReference>
<dbReference type="PANTHER" id="PTHR46098">
    <property type="entry name" value="TRNA (CYTOSINE(38)-C(5))-METHYLTRANSFERASE"/>
    <property type="match status" value="1"/>
</dbReference>
<evidence type="ECO:0000256" key="2">
    <source>
        <dbReference type="ARBA" id="ARBA00022603"/>
    </source>
</evidence>
<dbReference type="PANTHER" id="PTHR46098:SF1">
    <property type="entry name" value="TRNA (CYTOSINE(38)-C(5))-METHYLTRANSFERASE"/>
    <property type="match status" value="1"/>
</dbReference>
<dbReference type="InterPro" id="IPR050750">
    <property type="entry name" value="C5-MTase"/>
</dbReference>
<evidence type="ECO:0000256" key="8">
    <source>
        <dbReference type="RuleBase" id="RU000416"/>
    </source>
</evidence>
<name>F4L3M5_HALH1</name>
<evidence type="ECO:0000256" key="6">
    <source>
        <dbReference type="ARBA" id="ARBA00047422"/>
    </source>
</evidence>
<gene>
    <name evidence="9" type="ordered locus">Halhy_6153</name>
</gene>
<protein>
    <recommendedName>
        <fullName evidence="1">DNA (cytosine-5-)-methyltransferase</fullName>
        <ecNumber evidence="1">2.1.1.37</ecNumber>
    </recommendedName>
</protein>
<dbReference type="PROSITE" id="PS51679">
    <property type="entry name" value="SAM_MT_C5"/>
    <property type="match status" value="1"/>
</dbReference>
<evidence type="ECO:0000256" key="4">
    <source>
        <dbReference type="ARBA" id="ARBA00022691"/>
    </source>
</evidence>
<evidence type="ECO:0000256" key="1">
    <source>
        <dbReference type="ARBA" id="ARBA00011975"/>
    </source>
</evidence>
<evidence type="ECO:0000256" key="5">
    <source>
        <dbReference type="ARBA" id="ARBA00022747"/>
    </source>
</evidence>
<dbReference type="GO" id="GO:0003886">
    <property type="term" value="F:DNA (cytosine-5-)-methyltransferase activity"/>
    <property type="evidence" value="ECO:0007669"/>
    <property type="project" value="UniProtKB-EC"/>
</dbReference>
<dbReference type="GO" id="GO:0009307">
    <property type="term" value="P:DNA restriction-modification system"/>
    <property type="evidence" value="ECO:0007669"/>
    <property type="project" value="UniProtKB-KW"/>
</dbReference>
<dbReference type="SUPFAM" id="SSF53335">
    <property type="entry name" value="S-adenosyl-L-methionine-dependent methyltransferases"/>
    <property type="match status" value="1"/>
</dbReference>
<dbReference type="AlphaFoldDB" id="F4L3M5"/>
<dbReference type="InterPro" id="IPR029063">
    <property type="entry name" value="SAM-dependent_MTases_sf"/>
</dbReference>
<dbReference type="EC" id="2.1.1.37" evidence="1"/>
<dbReference type="STRING" id="760192.Halhy_6153"/>
<evidence type="ECO:0000313" key="9">
    <source>
        <dbReference type="EMBL" id="AEE53975.1"/>
    </source>
</evidence>
<organism evidence="9 10">
    <name type="scientific">Haliscomenobacter hydrossis (strain ATCC 27775 / DSM 1100 / LMG 10767 / O)</name>
    <dbReference type="NCBI Taxonomy" id="760192"/>
    <lineage>
        <taxon>Bacteria</taxon>
        <taxon>Pseudomonadati</taxon>
        <taxon>Bacteroidota</taxon>
        <taxon>Saprospiria</taxon>
        <taxon>Saprospirales</taxon>
        <taxon>Haliscomenobacteraceae</taxon>
        <taxon>Haliscomenobacter</taxon>
    </lineage>
</organism>
<evidence type="ECO:0000256" key="3">
    <source>
        <dbReference type="ARBA" id="ARBA00022679"/>
    </source>
</evidence>
<dbReference type="GO" id="GO:0032259">
    <property type="term" value="P:methylation"/>
    <property type="evidence" value="ECO:0007669"/>
    <property type="project" value="UniProtKB-KW"/>
</dbReference>
<reference evidence="9 10" key="1">
    <citation type="journal article" date="2011" name="Stand. Genomic Sci.">
        <title>Complete genome sequence of Haliscomenobacter hydrossis type strain (O).</title>
        <authorList>
            <consortium name="US DOE Joint Genome Institute (JGI-PGF)"/>
            <person name="Daligault H."/>
            <person name="Lapidus A."/>
            <person name="Zeytun A."/>
            <person name="Nolan M."/>
            <person name="Lucas S."/>
            <person name="Del Rio T.G."/>
            <person name="Tice H."/>
            <person name="Cheng J.F."/>
            <person name="Tapia R."/>
            <person name="Han C."/>
            <person name="Goodwin L."/>
            <person name="Pitluck S."/>
            <person name="Liolios K."/>
            <person name="Pagani I."/>
            <person name="Ivanova N."/>
            <person name="Huntemann M."/>
            <person name="Mavromatis K."/>
            <person name="Mikhailova N."/>
            <person name="Pati A."/>
            <person name="Chen A."/>
            <person name="Palaniappan K."/>
            <person name="Land M."/>
            <person name="Hauser L."/>
            <person name="Brambilla E.M."/>
            <person name="Rohde M."/>
            <person name="Verbarg S."/>
            <person name="Goker M."/>
            <person name="Bristow J."/>
            <person name="Eisen J.A."/>
            <person name="Markowitz V."/>
            <person name="Hugenholtz P."/>
            <person name="Kyrpides N.C."/>
            <person name="Klenk H.P."/>
            <person name="Woyke T."/>
        </authorList>
    </citation>
    <scope>NUCLEOTIDE SEQUENCE [LARGE SCALE GENOMIC DNA]</scope>
    <source>
        <strain evidence="10">ATCC 27775 / DSM 1100 / LMG 10767 / O</strain>
    </source>
</reference>
<proteinExistence type="inferred from homology"/>
<dbReference type="REBASE" id="35661">
    <property type="entry name" value="M.Hhy1100ORF6153P"/>
</dbReference>
<dbReference type="InterPro" id="IPR001525">
    <property type="entry name" value="C5_MeTfrase"/>
</dbReference>
<keyword evidence="2 7" id="KW-0489">Methyltransferase</keyword>
<feature type="active site" evidence="7">
    <location>
        <position position="84"/>
    </location>
</feature>
<keyword evidence="5" id="KW-0680">Restriction system</keyword>
<dbReference type="KEGG" id="hhy:Halhy_6153"/>
<dbReference type="PRINTS" id="PR00105">
    <property type="entry name" value="C5METTRFRASE"/>
</dbReference>
<dbReference type="Gene3D" id="3.40.50.150">
    <property type="entry name" value="Vaccinia Virus protein VP39"/>
    <property type="match status" value="1"/>
</dbReference>